<dbReference type="AlphaFoldDB" id="A0A1Y2BUE4"/>
<protein>
    <submittedName>
        <fullName evidence="2">Uncharacterized protein</fullName>
    </submittedName>
</protein>
<keyword evidence="1" id="KW-0732">Signal</keyword>
<comment type="caution">
    <text evidence="2">The sequence shown here is derived from an EMBL/GenBank/DDBJ whole genome shotgun (WGS) entry which is preliminary data.</text>
</comment>
<organism evidence="2 3">
    <name type="scientific">Neocallimastix californiae</name>
    <dbReference type="NCBI Taxonomy" id="1754190"/>
    <lineage>
        <taxon>Eukaryota</taxon>
        <taxon>Fungi</taxon>
        <taxon>Fungi incertae sedis</taxon>
        <taxon>Chytridiomycota</taxon>
        <taxon>Chytridiomycota incertae sedis</taxon>
        <taxon>Neocallimastigomycetes</taxon>
        <taxon>Neocallimastigales</taxon>
        <taxon>Neocallimastigaceae</taxon>
        <taxon>Neocallimastix</taxon>
    </lineage>
</organism>
<feature type="chain" id="PRO_5010984282" evidence="1">
    <location>
        <begin position="27"/>
        <end position="173"/>
    </location>
</feature>
<sequence>MKFSNIHLYFIVYIFLVICTSTTTKAQVLNAGQCNTFFKIGLRTLKSSRRPQKITYHGKKFELYNCIGIPEKSSSVQCSFVYRKCINKKCDAPDFRYYSFTYKRHVKGSTHHSNHKCVMSRIIKSLDDPHEVSTAEMGNSVLVESKFDVGNGQWKYSYDKFKVAEYKYIDMNY</sequence>
<dbReference type="EMBL" id="MCOG01000137">
    <property type="protein sequence ID" value="ORY38257.1"/>
    <property type="molecule type" value="Genomic_DNA"/>
</dbReference>
<keyword evidence="3" id="KW-1185">Reference proteome</keyword>
<evidence type="ECO:0000313" key="2">
    <source>
        <dbReference type="EMBL" id="ORY38257.1"/>
    </source>
</evidence>
<dbReference type="Proteomes" id="UP000193920">
    <property type="component" value="Unassembled WGS sequence"/>
</dbReference>
<evidence type="ECO:0000256" key="1">
    <source>
        <dbReference type="SAM" id="SignalP"/>
    </source>
</evidence>
<accession>A0A1Y2BUE4</accession>
<evidence type="ECO:0000313" key="3">
    <source>
        <dbReference type="Proteomes" id="UP000193920"/>
    </source>
</evidence>
<reference evidence="2 3" key="1">
    <citation type="submission" date="2016-08" db="EMBL/GenBank/DDBJ databases">
        <title>A Parts List for Fungal Cellulosomes Revealed by Comparative Genomics.</title>
        <authorList>
            <consortium name="DOE Joint Genome Institute"/>
            <person name="Haitjema C.H."/>
            <person name="Gilmore S.P."/>
            <person name="Henske J.K."/>
            <person name="Solomon K.V."/>
            <person name="De Groot R."/>
            <person name="Kuo A."/>
            <person name="Mondo S.J."/>
            <person name="Salamov A.A."/>
            <person name="Labutti K."/>
            <person name="Zhao Z."/>
            <person name="Chiniquy J."/>
            <person name="Barry K."/>
            <person name="Brewer H.M."/>
            <person name="Purvine S.O."/>
            <person name="Wright A.T."/>
            <person name="Boxma B."/>
            <person name="Van Alen T."/>
            <person name="Hackstein J.H."/>
            <person name="Baker S.E."/>
            <person name="Grigoriev I.V."/>
            <person name="O'Malley M.A."/>
        </authorList>
    </citation>
    <scope>NUCLEOTIDE SEQUENCE [LARGE SCALE GENOMIC DNA]</scope>
    <source>
        <strain evidence="2 3">G1</strain>
    </source>
</reference>
<dbReference type="OrthoDB" id="10343708at2759"/>
<name>A0A1Y2BUE4_9FUNG</name>
<gene>
    <name evidence="2" type="ORF">LY90DRAFT_672590</name>
</gene>
<proteinExistence type="predicted"/>
<feature type="signal peptide" evidence="1">
    <location>
        <begin position="1"/>
        <end position="26"/>
    </location>
</feature>